<comment type="cofactor">
    <cofactor evidence="2">
        <name>Mn(2+)</name>
        <dbReference type="ChEBI" id="CHEBI:29035"/>
    </cofactor>
</comment>
<evidence type="ECO:0000256" key="3">
    <source>
        <dbReference type="ARBA" id="ARBA00001946"/>
    </source>
</evidence>
<keyword evidence="8" id="KW-0378">Hydrolase</keyword>
<dbReference type="Pfam" id="PF21315">
    <property type="entry name" value="FAN1_HTH"/>
    <property type="match status" value="1"/>
</dbReference>
<proteinExistence type="inferred from homology"/>
<dbReference type="Pfam" id="PF18081">
    <property type="entry name" value="FANC_SAP"/>
    <property type="match status" value="1"/>
</dbReference>
<evidence type="ECO:0000256" key="8">
    <source>
        <dbReference type="ARBA" id="ARBA00022801"/>
    </source>
</evidence>
<dbReference type="InterPro" id="IPR040603">
    <property type="entry name" value="FAN1_SAP_bact"/>
</dbReference>
<evidence type="ECO:0000256" key="10">
    <source>
        <dbReference type="ARBA" id="ARBA00023211"/>
    </source>
</evidence>
<keyword evidence="6" id="KW-0540">Nuclease</keyword>
<comment type="catalytic activity">
    <reaction evidence="1">
        <text>Hydrolytically removes 5'-nucleotides successively from the 3'-hydroxy termini of 3'-hydroxy-terminated oligonucleotides.</text>
        <dbReference type="EC" id="3.1.4.1"/>
    </reaction>
</comment>
<keyword evidence="10" id="KW-0464">Manganese</keyword>
<comment type="similarity">
    <text evidence="4">Belongs to the FAN1 family.</text>
</comment>
<dbReference type="Gene3D" id="3.40.1350.10">
    <property type="match status" value="1"/>
</dbReference>
<name>A0ABQ0WK57_9GAMM</name>
<evidence type="ECO:0000313" key="12">
    <source>
        <dbReference type="EMBL" id="GEN24274.1"/>
    </source>
</evidence>
<reference evidence="12 13" key="1">
    <citation type="submission" date="2019-07" db="EMBL/GenBank/DDBJ databases">
        <title>Whole genome shotgun sequence of Halomonas cupida NBRC 102219.</title>
        <authorList>
            <person name="Hosoyama A."/>
            <person name="Uohara A."/>
            <person name="Ohji S."/>
            <person name="Ichikawa N."/>
        </authorList>
    </citation>
    <scope>NUCLEOTIDE SEQUENCE [LARGE SCALE GENOMIC DNA]</scope>
    <source>
        <strain evidence="12 13">NBRC 102219</strain>
    </source>
</reference>
<comment type="caution">
    <text evidence="12">The sequence shown here is derived from an EMBL/GenBank/DDBJ whole genome shotgun (WGS) entry which is preliminary data.</text>
</comment>
<dbReference type="SMART" id="SM00990">
    <property type="entry name" value="VRR_NUC"/>
    <property type="match status" value="1"/>
</dbReference>
<comment type="cofactor">
    <cofactor evidence="3">
        <name>Mg(2+)</name>
        <dbReference type="ChEBI" id="CHEBI:18420"/>
    </cofactor>
</comment>
<feature type="domain" description="VRR-NUC" evidence="11">
    <location>
        <begin position="450"/>
        <end position="565"/>
    </location>
</feature>
<protein>
    <recommendedName>
        <fullName evidence="5">phosphodiesterase I</fullName>
        <ecNumber evidence="5">3.1.4.1</ecNumber>
    </recommendedName>
</protein>
<gene>
    <name evidence="12" type="primary">fan1</name>
    <name evidence="12" type="ORF">HCU01_22230</name>
</gene>
<keyword evidence="7" id="KW-0479">Metal-binding</keyword>
<sequence>MPAVAPTLPDDLREDPRYYLRHFQFVLDWVAAHHDSLLAESEWKFIVGFGELPEVSQALLVRMVSRKGELFRLSRLDYAEIGDSDRALVPLVEAGMVIRDPLIGLDELFAQLRVPELRQCFAERLAAHGIAKSATRQRLLDVIQEYEEAGDAEPQRRRLSHWWTETTDQLVQLTVMPVCDRLRLMFFGNLHQTWSDFVLAELGLVRYQQVDLGELSHAFQCRGDVDLYLALHDLRGRLDEGESIEALLTEIPPPAQDNPWLAERRARLLYRLGQQAQRDGDIPLALHCYGLAGPGEARIRRLRLLERQGEYAEAHRLALEAQASPCGEAEQQGLERLLPRLARKLELPRPELPPTRQPRARVLELPADHLVICGSVELAVRDAISHSDRPAWYVENGLITGLFGLLCWEVVFAPLPGAFFHPFQHGPADLRRDDFVARRRRLFDTALARLDDGSYRDVILDHRQRCAGLANPFVHWELLEPELLSLALDCIPAMDLRCMFQRLLLDPAVNRSGLPDLVQFLPGERPSYRLIEVKAPGDRLQDNQRRWLDWLGRHHISVEVWHVEWRHD</sequence>
<dbReference type="PANTHER" id="PTHR15749:SF4">
    <property type="entry name" value="FANCONI-ASSOCIATED NUCLEASE 1"/>
    <property type="match status" value="1"/>
</dbReference>
<dbReference type="InterPro" id="IPR014883">
    <property type="entry name" value="VRR_NUC"/>
</dbReference>
<evidence type="ECO:0000259" key="11">
    <source>
        <dbReference type="SMART" id="SM00990"/>
    </source>
</evidence>
<accession>A0ABQ0WK57</accession>
<dbReference type="InterPro" id="IPR033315">
    <property type="entry name" value="Fan1-like"/>
</dbReference>
<dbReference type="Pfam" id="PF08774">
    <property type="entry name" value="VRR_NUC"/>
    <property type="match status" value="1"/>
</dbReference>
<evidence type="ECO:0000256" key="4">
    <source>
        <dbReference type="ARBA" id="ARBA00005533"/>
    </source>
</evidence>
<dbReference type="InterPro" id="IPR049125">
    <property type="entry name" value="FAN1-like_WH"/>
</dbReference>
<dbReference type="PANTHER" id="PTHR15749">
    <property type="entry name" value="FANCONI-ASSOCIATED NUCLEASE 1"/>
    <property type="match status" value="1"/>
</dbReference>
<dbReference type="EMBL" id="BJXU01000085">
    <property type="protein sequence ID" value="GEN24274.1"/>
    <property type="molecule type" value="Genomic_DNA"/>
</dbReference>
<dbReference type="EC" id="3.1.4.1" evidence="5"/>
<keyword evidence="13" id="KW-1185">Reference proteome</keyword>
<dbReference type="Proteomes" id="UP000321726">
    <property type="component" value="Unassembled WGS sequence"/>
</dbReference>
<evidence type="ECO:0000256" key="6">
    <source>
        <dbReference type="ARBA" id="ARBA00022722"/>
    </source>
</evidence>
<keyword evidence="9" id="KW-0460">Magnesium</keyword>
<dbReference type="InterPro" id="IPR011856">
    <property type="entry name" value="tRNA_endonuc-like_dom_sf"/>
</dbReference>
<evidence type="ECO:0000256" key="1">
    <source>
        <dbReference type="ARBA" id="ARBA00000983"/>
    </source>
</evidence>
<evidence type="ECO:0000256" key="5">
    <source>
        <dbReference type="ARBA" id="ARBA00012029"/>
    </source>
</evidence>
<organism evidence="12 13">
    <name type="scientific">Halomonas cupida</name>
    <dbReference type="NCBI Taxonomy" id="44933"/>
    <lineage>
        <taxon>Bacteria</taxon>
        <taxon>Pseudomonadati</taxon>
        <taxon>Pseudomonadota</taxon>
        <taxon>Gammaproteobacteria</taxon>
        <taxon>Oceanospirillales</taxon>
        <taxon>Halomonadaceae</taxon>
        <taxon>Halomonas</taxon>
    </lineage>
</organism>
<evidence type="ECO:0000256" key="9">
    <source>
        <dbReference type="ARBA" id="ARBA00022842"/>
    </source>
</evidence>
<evidence type="ECO:0000256" key="2">
    <source>
        <dbReference type="ARBA" id="ARBA00001936"/>
    </source>
</evidence>
<dbReference type="RefSeq" id="WP_143166346.1">
    <property type="nucleotide sequence ID" value="NZ_BJXU01000085.1"/>
</dbReference>
<evidence type="ECO:0000256" key="7">
    <source>
        <dbReference type="ARBA" id="ARBA00022723"/>
    </source>
</evidence>
<evidence type="ECO:0000313" key="13">
    <source>
        <dbReference type="Proteomes" id="UP000321726"/>
    </source>
</evidence>